<dbReference type="Proteomes" id="UP001243375">
    <property type="component" value="Unassembled WGS sequence"/>
</dbReference>
<reference evidence="1" key="1">
    <citation type="submission" date="2023-04" db="EMBL/GenBank/DDBJ databases">
        <title>Draft Genome sequencing of Naganishia species isolated from polar environments using Oxford Nanopore Technology.</title>
        <authorList>
            <person name="Leo P."/>
            <person name="Venkateswaran K."/>
        </authorList>
    </citation>
    <scope>NUCLEOTIDE SEQUENCE</scope>
    <source>
        <strain evidence="1">MNA-CCFEE 5425</strain>
    </source>
</reference>
<name>A0ACC2X6J3_9TREE</name>
<gene>
    <name evidence="1" type="ORF">QFC22_003390</name>
</gene>
<proteinExistence type="predicted"/>
<keyword evidence="2" id="KW-1185">Reference proteome</keyword>
<accession>A0ACC2X6J3</accession>
<evidence type="ECO:0000313" key="1">
    <source>
        <dbReference type="EMBL" id="KAJ9119680.1"/>
    </source>
</evidence>
<organism evidence="1 2">
    <name type="scientific">Naganishia vaughanmartiniae</name>
    <dbReference type="NCBI Taxonomy" id="1424756"/>
    <lineage>
        <taxon>Eukaryota</taxon>
        <taxon>Fungi</taxon>
        <taxon>Dikarya</taxon>
        <taxon>Basidiomycota</taxon>
        <taxon>Agaricomycotina</taxon>
        <taxon>Tremellomycetes</taxon>
        <taxon>Filobasidiales</taxon>
        <taxon>Filobasidiaceae</taxon>
        <taxon>Naganishia</taxon>
    </lineage>
</organism>
<comment type="caution">
    <text evidence="1">The sequence shown here is derived from an EMBL/GenBank/DDBJ whole genome shotgun (WGS) entry which is preliminary data.</text>
</comment>
<dbReference type="EMBL" id="JASBWU010000008">
    <property type="protein sequence ID" value="KAJ9119680.1"/>
    <property type="molecule type" value="Genomic_DNA"/>
</dbReference>
<sequence length="292" mass="32736">MDPVDFYTTPTDYGLPSFEYLLAPASSFFDDGSFKYTSTFTPNFGYNDSAFDNDFLGYSSPVAPGFIYNNVSFDLEPIQPAAVQQIQQRWVPDQGARELELALPIFESASPEIPAINLQAIPFNAFADPVFETPSLSLDAWTPSLMEVTPATEISLLLAESPAKVKHTRKGGVKRCPEHHGQTCSKNIINNCPGCTVGRNVCAYEEITKDRVKGTTRKLTDDKYAQTASERREFLGWLKTEEGRAHIRAHIPKKRYEQLMQTYQERNAALDVEEGGDNEQEDSLPLRYICGR</sequence>
<protein>
    <submittedName>
        <fullName evidence="1">Uncharacterized protein</fullName>
    </submittedName>
</protein>
<evidence type="ECO:0000313" key="2">
    <source>
        <dbReference type="Proteomes" id="UP001243375"/>
    </source>
</evidence>